<dbReference type="HAMAP" id="MF_00123">
    <property type="entry name" value="Arg_tRNA_synth"/>
    <property type="match status" value="1"/>
</dbReference>
<dbReference type="Proteomes" id="UP000306912">
    <property type="component" value="Unassembled WGS sequence"/>
</dbReference>
<evidence type="ECO:0000256" key="6">
    <source>
        <dbReference type="ARBA" id="ARBA00022741"/>
    </source>
</evidence>
<name>A0A5R8QCF2_9FIRM</name>
<evidence type="ECO:0000256" key="12">
    <source>
        <dbReference type="RuleBase" id="RU363038"/>
    </source>
</evidence>
<dbReference type="FunFam" id="3.40.50.620:FF:000062">
    <property type="entry name" value="Arginine--tRNA ligase"/>
    <property type="match status" value="1"/>
</dbReference>
<dbReference type="FunFam" id="1.10.730.10:FF:000008">
    <property type="entry name" value="Arginine--tRNA ligase"/>
    <property type="match status" value="1"/>
</dbReference>
<dbReference type="EC" id="6.1.1.19" evidence="11"/>
<keyword evidence="7 11" id="KW-0067">ATP-binding</keyword>
<keyword evidence="4 11" id="KW-0963">Cytoplasm</keyword>
<dbReference type="Gene3D" id="3.30.1360.70">
    <property type="entry name" value="Arginyl tRNA synthetase N-terminal domain"/>
    <property type="match status" value="1"/>
</dbReference>
<feature type="domain" description="DALR anticodon binding" evidence="13">
    <location>
        <begin position="442"/>
        <end position="562"/>
    </location>
</feature>
<keyword evidence="6 11" id="KW-0547">Nucleotide-binding</keyword>
<dbReference type="GO" id="GO:0006420">
    <property type="term" value="P:arginyl-tRNA aminoacylation"/>
    <property type="evidence" value="ECO:0007669"/>
    <property type="project" value="UniProtKB-UniRule"/>
</dbReference>
<comment type="subcellular location">
    <subcellularLocation>
        <location evidence="1 11">Cytoplasm</location>
    </subcellularLocation>
</comment>
<dbReference type="OrthoDB" id="9805987at2"/>
<dbReference type="GO" id="GO:0004814">
    <property type="term" value="F:arginine-tRNA ligase activity"/>
    <property type="evidence" value="ECO:0007669"/>
    <property type="project" value="UniProtKB-UniRule"/>
</dbReference>
<dbReference type="PANTHER" id="PTHR11956">
    <property type="entry name" value="ARGINYL-TRNA SYNTHETASE"/>
    <property type="match status" value="1"/>
</dbReference>
<dbReference type="PANTHER" id="PTHR11956:SF5">
    <property type="entry name" value="ARGININE--TRNA LIGASE, CYTOPLASMIC"/>
    <property type="match status" value="1"/>
</dbReference>
<keyword evidence="16" id="KW-1185">Reference proteome</keyword>
<dbReference type="SUPFAM" id="SSF52374">
    <property type="entry name" value="Nucleotidylyl transferase"/>
    <property type="match status" value="1"/>
</dbReference>
<evidence type="ECO:0000256" key="1">
    <source>
        <dbReference type="ARBA" id="ARBA00004496"/>
    </source>
</evidence>
<dbReference type="AlphaFoldDB" id="A0A5R8QCF2"/>
<proteinExistence type="inferred from homology"/>
<evidence type="ECO:0000259" key="14">
    <source>
        <dbReference type="SMART" id="SM01016"/>
    </source>
</evidence>
<dbReference type="Gene3D" id="3.40.50.620">
    <property type="entry name" value="HUPs"/>
    <property type="match status" value="1"/>
</dbReference>
<gene>
    <name evidence="11" type="primary">argS</name>
    <name evidence="15" type="ORF">FEZ08_05960</name>
</gene>
<dbReference type="InterPro" id="IPR005148">
    <property type="entry name" value="Arg-tRNA-synth_N"/>
</dbReference>
<comment type="subunit">
    <text evidence="3 11">Monomer.</text>
</comment>
<dbReference type="InterPro" id="IPR035684">
    <property type="entry name" value="ArgRS_core"/>
</dbReference>
<keyword evidence="5 11" id="KW-0436">Ligase</keyword>
<dbReference type="Gene3D" id="1.10.730.10">
    <property type="entry name" value="Isoleucyl-tRNA Synthetase, Domain 1"/>
    <property type="match status" value="1"/>
</dbReference>
<evidence type="ECO:0000259" key="13">
    <source>
        <dbReference type="SMART" id="SM00836"/>
    </source>
</evidence>
<evidence type="ECO:0000256" key="5">
    <source>
        <dbReference type="ARBA" id="ARBA00022598"/>
    </source>
</evidence>
<dbReference type="CDD" id="cd00671">
    <property type="entry name" value="ArgRS_core"/>
    <property type="match status" value="1"/>
</dbReference>
<dbReference type="InterPro" id="IPR001278">
    <property type="entry name" value="Arg-tRNA-ligase"/>
</dbReference>
<evidence type="ECO:0000256" key="7">
    <source>
        <dbReference type="ARBA" id="ARBA00022840"/>
    </source>
</evidence>
<dbReference type="Pfam" id="PF03485">
    <property type="entry name" value="Arg_tRNA_synt_N"/>
    <property type="match status" value="1"/>
</dbReference>
<dbReference type="InterPro" id="IPR036695">
    <property type="entry name" value="Arg-tRNA-synth_N_sf"/>
</dbReference>
<dbReference type="Pfam" id="PF05746">
    <property type="entry name" value="DALR_1"/>
    <property type="match status" value="1"/>
</dbReference>
<accession>A0A5R8QCF2</accession>
<dbReference type="InterPro" id="IPR014729">
    <property type="entry name" value="Rossmann-like_a/b/a_fold"/>
</dbReference>
<dbReference type="InterPro" id="IPR001412">
    <property type="entry name" value="aa-tRNA-synth_I_CS"/>
</dbReference>
<dbReference type="Pfam" id="PF00750">
    <property type="entry name" value="tRNA-synt_1d"/>
    <property type="match status" value="1"/>
</dbReference>
<dbReference type="GO" id="GO:0005524">
    <property type="term" value="F:ATP binding"/>
    <property type="evidence" value="ECO:0007669"/>
    <property type="project" value="UniProtKB-UniRule"/>
</dbReference>
<dbReference type="SUPFAM" id="SSF47323">
    <property type="entry name" value="Anticodon-binding domain of a subclass of class I aminoacyl-tRNA synthetases"/>
    <property type="match status" value="1"/>
</dbReference>
<evidence type="ECO:0000313" key="15">
    <source>
        <dbReference type="EMBL" id="TLG74249.1"/>
    </source>
</evidence>
<dbReference type="NCBIfam" id="TIGR00456">
    <property type="entry name" value="argS"/>
    <property type="match status" value="1"/>
</dbReference>
<evidence type="ECO:0000256" key="2">
    <source>
        <dbReference type="ARBA" id="ARBA00005594"/>
    </source>
</evidence>
<reference evidence="15 16" key="1">
    <citation type="submission" date="2019-05" db="EMBL/GenBank/DDBJ databases">
        <title>Culicoidintestinum kansasii gen. nov., sp. nov. from the gastrointestinal tract of the biting midge, Culicoides sonorensis.</title>
        <authorList>
            <person name="Neupane S."/>
            <person name="Ghosh A."/>
            <person name="Gunther S."/>
            <person name="Martin K."/>
            <person name="Zurek L."/>
        </authorList>
    </citation>
    <scope>NUCLEOTIDE SEQUENCE [LARGE SCALE GENOMIC DNA]</scope>
    <source>
        <strain evidence="15 16">CS-1</strain>
    </source>
</reference>
<dbReference type="PROSITE" id="PS00178">
    <property type="entry name" value="AA_TRNA_LIGASE_I"/>
    <property type="match status" value="1"/>
</dbReference>
<sequence>MIYIAIKRSETMERLQKQVKNEIIAALTKAGLSDGLDVNQVVIEYPKDGSHGDFSTNVAMQLARSAKRNPRDIAQSIIDNFEFTCIDRAEIAGPGFINVFVKENILNVHVNDILAQGTNYGNSDFGNNNYINVEFVSANPTGDLHLGHARGAALGDSLSNILEAAGHRVTREYYINDAGNQINNLVYSLQARYYQQLGDTDYPMPEDGYHGEDIVNIAKILIERHKTEFDNADEEGKLALFRSYGIKYELEKLKTDLLNYRVEFDQWSSEQSMYDTGKLEASLAELKKRGATYEKDGALWLRSTDFGDDKDRVLLKSDGTYTYMVPDIAYHIEKLSRGDKLIDILGADHHGYIARMQAALAALGYFDVLEVEIIQMVRLMQGGVEVKMSKRTGKAVALRDLVEEVGLDAVRYFFAMRAANSPLDFDMDLAKEHANTNPVYYAHYAHARTCSVLRNAAEKGFAADKITTSDSYTYEEKDRRLVNTLLMFPEVIIQSAIKREPHLITNYINTLASNFHSFYNDHKVINEEDMVTSYHRLALVDSVRITLANALKLVGVSAPEKM</sequence>
<dbReference type="InParanoid" id="A0A5R8QCF2"/>
<dbReference type="PRINTS" id="PR01038">
    <property type="entry name" value="TRNASYNTHARG"/>
</dbReference>
<evidence type="ECO:0000256" key="10">
    <source>
        <dbReference type="ARBA" id="ARBA00049339"/>
    </source>
</evidence>
<keyword evidence="9 11" id="KW-0030">Aminoacyl-tRNA synthetase</keyword>
<comment type="caution">
    <text evidence="15">The sequence shown here is derived from an EMBL/GenBank/DDBJ whole genome shotgun (WGS) entry which is preliminary data.</text>
</comment>
<evidence type="ECO:0000256" key="3">
    <source>
        <dbReference type="ARBA" id="ARBA00011245"/>
    </source>
</evidence>
<evidence type="ECO:0000256" key="9">
    <source>
        <dbReference type="ARBA" id="ARBA00023146"/>
    </source>
</evidence>
<organism evidence="15 16">
    <name type="scientific">Culicoidibacter larvae</name>
    <dbReference type="NCBI Taxonomy" id="2579976"/>
    <lineage>
        <taxon>Bacteria</taxon>
        <taxon>Bacillati</taxon>
        <taxon>Bacillota</taxon>
        <taxon>Culicoidibacteria</taxon>
        <taxon>Culicoidibacterales</taxon>
        <taxon>Culicoidibacteraceae</taxon>
        <taxon>Culicoidibacter</taxon>
    </lineage>
</organism>
<dbReference type="GO" id="GO:0005737">
    <property type="term" value="C:cytoplasm"/>
    <property type="evidence" value="ECO:0007669"/>
    <property type="project" value="UniProtKB-SubCell"/>
</dbReference>
<comment type="similarity">
    <text evidence="2 11 12">Belongs to the class-I aminoacyl-tRNA synthetase family.</text>
</comment>
<evidence type="ECO:0000313" key="16">
    <source>
        <dbReference type="Proteomes" id="UP000306912"/>
    </source>
</evidence>
<dbReference type="FunCoup" id="A0A5R8QCF2">
    <property type="interactions" value="345"/>
</dbReference>
<dbReference type="SUPFAM" id="SSF55190">
    <property type="entry name" value="Arginyl-tRNA synthetase (ArgRS), N-terminal 'additional' domain"/>
    <property type="match status" value="1"/>
</dbReference>
<dbReference type="FunFam" id="3.30.1360.70:FF:000003">
    <property type="entry name" value="Arginine--tRNA ligase"/>
    <property type="match status" value="1"/>
</dbReference>
<dbReference type="InterPro" id="IPR009080">
    <property type="entry name" value="tRNAsynth_Ia_anticodon-bd"/>
</dbReference>
<feature type="short sequence motif" description="'HIGH' region" evidence="11">
    <location>
        <begin position="138"/>
        <end position="148"/>
    </location>
</feature>
<dbReference type="EMBL" id="VBWP01000004">
    <property type="protein sequence ID" value="TLG74249.1"/>
    <property type="molecule type" value="Genomic_DNA"/>
</dbReference>
<evidence type="ECO:0000256" key="11">
    <source>
        <dbReference type="HAMAP-Rule" id="MF_00123"/>
    </source>
</evidence>
<evidence type="ECO:0000256" key="8">
    <source>
        <dbReference type="ARBA" id="ARBA00022917"/>
    </source>
</evidence>
<dbReference type="SMART" id="SM00836">
    <property type="entry name" value="DALR_1"/>
    <property type="match status" value="1"/>
</dbReference>
<protein>
    <recommendedName>
        <fullName evidence="11">Arginine--tRNA ligase</fullName>
        <ecNumber evidence="11">6.1.1.19</ecNumber>
    </recommendedName>
    <alternativeName>
        <fullName evidence="11">Arginyl-tRNA synthetase</fullName>
        <shortName evidence="11">ArgRS</shortName>
    </alternativeName>
</protein>
<feature type="domain" description="Arginyl tRNA synthetase N-terminal" evidence="14">
    <location>
        <begin position="17"/>
        <end position="101"/>
    </location>
</feature>
<dbReference type="SMART" id="SM01016">
    <property type="entry name" value="Arg_tRNA_synt_N"/>
    <property type="match status" value="1"/>
</dbReference>
<keyword evidence="8 11" id="KW-0648">Protein biosynthesis</keyword>
<comment type="catalytic activity">
    <reaction evidence="10 11">
        <text>tRNA(Arg) + L-arginine + ATP = L-arginyl-tRNA(Arg) + AMP + diphosphate</text>
        <dbReference type="Rhea" id="RHEA:20301"/>
        <dbReference type="Rhea" id="RHEA-COMP:9658"/>
        <dbReference type="Rhea" id="RHEA-COMP:9673"/>
        <dbReference type="ChEBI" id="CHEBI:30616"/>
        <dbReference type="ChEBI" id="CHEBI:32682"/>
        <dbReference type="ChEBI" id="CHEBI:33019"/>
        <dbReference type="ChEBI" id="CHEBI:78442"/>
        <dbReference type="ChEBI" id="CHEBI:78513"/>
        <dbReference type="ChEBI" id="CHEBI:456215"/>
        <dbReference type="EC" id="6.1.1.19"/>
    </reaction>
</comment>
<dbReference type="InterPro" id="IPR008909">
    <property type="entry name" value="DALR_anticod-bd"/>
</dbReference>
<evidence type="ECO:0000256" key="4">
    <source>
        <dbReference type="ARBA" id="ARBA00022490"/>
    </source>
</evidence>